<dbReference type="PANTHER" id="PTHR43283">
    <property type="entry name" value="BETA-LACTAMASE-RELATED"/>
    <property type="match status" value="1"/>
</dbReference>
<sequence>MDFSRLKIFMNEMAKSRTPGNAIEIYKDGQKIFEYASGYSDLENNVHLNGDELYFIYSCSKIATAVAGMQLIENGKILVSDPLYDYIPEFRHMMVQCSDNTLKKAEKPITIGDLFSMTSGFSYDCKEAVDKAKKINNDIADTHNVIRCLAETPLNFEPGTRWMYGLSHDILAEVIAVVSGKKFSEYMQKNIFIPLEMKDTTYHCDKSVAERMAEQYVFETNSANTFDIVKAQQYGNSMVGKFIKKEKTNSLVYSEEYDSGGAGIITNVSDYAKLAAALANSGVGINGERILQEKTVDLMKTNRLNRKQMKDFNWKQLKGYGYGFGVRTMMDRAAGGSLSSIGEFGWGGAAGASVWVDTTLNLGIFYVQHCLNPREEYYQPRLRNIIYSCI</sequence>
<proteinExistence type="predicted"/>
<dbReference type="AlphaFoldDB" id="A0A9D5R9V9"/>
<dbReference type="InterPro" id="IPR050789">
    <property type="entry name" value="Diverse_Enzym_Activities"/>
</dbReference>
<dbReference type="PANTHER" id="PTHR43283:SF3">
    <property type="entry name" value="BETA-LACTAMASE FAMILY PROTEIN (AFU_ORTHOLOGUE AFUA_5G07500)"/>
    <property type="match status" value="1"/>
</dbReference>
<keyword evidence="3" id="KW-1185">Reference proteome</keyword>
<dbReference type="Pfam" id="PF00144">
    <property type="entry name" value="Beta-lactamase"/>
    <property type="match status" value="1"/>
</dbReference>
<organism evidence="2 3">
    <name type="scientific">Ructibacterium gallinarum</name>
    <dbReference type="NCBI Taxonomy" id="2779355"/>
    <lineage>
        <taxon>Bacteria</taxon>
        <taxon>Bacillati</taxon>
        <taxon>Bacillota</taxon>
        <taxon>Clostridia</taxon>
        <taxon>Eubacteriales</taxon>
        <taxon>Oscillospiraceae</taxon>
        <taxon>Ructibacterium</taxon>
    </lineage>
</organism>
<name>A0A9D5R9V9_9FIRM</name>
<dbReference type="InterPro" id="IPR001466">
    <property type="entry name" value="Beta-lactam-related"/>
</dbReference>
<comment type="caution">
    <text evidence="2">The sequence shown here is derived from an EMBL/GenBank/DDBJ whole genome shotgun (WGS) entry which is preliminary data.</text>
</comment>
<feature type="domain" description="Beta-lactamase-related" evidence="1">
    <location>
        <begin position="11"/>
        <end position="376"/>
    </location>
</feature>
<evidence type="ECO:0000313" key="3">
    <source>
        <dbReference type="Proteomes" id="UP000806542"/>
    </source>
</evidence>
<evidence type="ECO:0000259" key="1">
    <source>
        <dbReference type="Pfam" id="PF00144"/>
    </source>
</evidence>
<reference evidence="2" key="1">
    <citation type="submission" date="2020-10" db="EMBL/GenBank/DDBJ databases">
        <title>ChiBAC.</title>
        <authorList>
            <person name="Zenner C."/>
            <person name="Hitch T.C.A."/>
            <person name="Clavel T."/>
        </authorList>
    </citation>
    <scope>NUCLEOTIDE SEQUENCE</scope>
    <source>
        <strain evidence="2">DSM 107454</strain>
    </source>
</reference>
<dbReference type="Proteomes" id="UP000806542">
    <property type="component" value="Unassembled WGS sequence"/>
</dbReference>
<dbReference type="RefSeq" id="WP_226393441.1">
    <property type="nucleotide sequence ID" value="NZ_JADCKB010000026.1"/>
</dbReference>
<evidence type="ECO:0000313" key="2">
    <source>
        <dbReference type="EMBL" id="MBE5040899.1"/>
    </source>
</evidence>
<gene>
    <name evidence="2" type="ORF">INF28_10555</name>
</gene>
<accession>A0A9D5R9V9</accession>
<dbReference type="Gene3D" id="3.40.710.10">
    <property type="entry name" value="DD-peptidase/beta-lactamase superfamily"/>
    <property type="match status" value="1"/>
</dbReference>
<protein>
    <submittedName>
        <fullName evidence="2">Beta-lactamase family protein</fullName>
    </submittedName>
</protein>
<dbReference type="EMBL" id="JADCKB010000026">
    <property type="protein sequence ID" value="MBE5040899.1"/>
    <property type="molecule type" value="Genomic_DNA"/>
</dbReference>
<dbReference type="SUPFAM" id="SSF56601">
    <property type="entry name" value="beta-lactamase/transpeptidase-like"/>
    <property type="match status" value="1"/>
</dbReference>
<dbReference type="InterPro" id="IPR012338">
    <property type="entry name" value="Beta-lactam/transpept-like"/>
</dbReference>